<name>A0AAN7I9Y0_QUERU</name>
<gene>
    <name evidence="2" type="ORF">RGQ29_029977</name>
</gene>
<feature type="region of interest" description="Disordered" evidence="1">
    <location>
        <begin position="223"/>
        <end position="244"/>
    </location>
</feature>
<keyword evidence="3" id="KW-1185">Reference proteome</keyword>
<sequence>MPKYAKFLKDIISKKRKLEEHETVMLTKESSAILQKKLSPKLKDPGSFTIPCTIGKSYFDRALCDLGASINLMPIFVFRKLGLGEVKPTTISLQLADRSIKYPRIVIEDVLVKVDKFIFPTDFIVLDMDEDEEIPLILGRPFLVTGRTLIDVQQGKLVLRTHSYFQISDRDVSMADETCEIDFLKLPLKVCLTHSTPVKFKDEEVKECERYLEATPLFPPMQPKVEDLKSCQPTSPPEEPPKLELKPLPSNLRYAFLGQDSTFPVIINRSLSDVEEEKLLRILREHKKALGWTISDIKGISPSICTHKILMEDNI</sequence>
<proteinExistence type="predicted"/>
<reference evidence="2 3" key="1">
    <citation type="journal article" date="2023" name="G3 (Bethesda)">
        <title>A haplotype-resolved chromosome-scale genome for Quercus rubra L. provides insights into the genetics of adaptive traits for red oak species.</title>
        <authorList>
            <person name="Kapoor B."/>
            <person name="Jenkins J."/>
            <person name="Schmutz J."/>
            <person name="Zhebentyayeva T."/>
            <person name="Kuelheim C."/>
            <person name="Coggeshall M."/>
            <person name="Heim C."/>
            <person name="Lasky J.R."/>
            <person name="Leites L."/>
            <person name="Islam-Faridi N."/>
            <person name="Romero-Severson J."/>
            <person name="DeLeo V.L."/>
            <person name="Lucas S.M."/>
            <person name="Lazic D."/>
            <person name="Gailing O."/>
            <person name="Carlson J."/>
            <person name="Staton M."/>
        </authorList>
    </citation>
    <scope>NUCLEOTIDE SEQUENCE [LARGE SCALE GENOMIC DNA]</scope>
    <source>
        <strain evidence="2">Pseudo-F2</strain>
    </source>
</reference>
<evidence type="ECO:0000313" key="2">
    <source>
        <dbReference type="EMBL" id="KAK4571378.1"/>
    </source>
</evidence>
<dbReference type="PANTHER" id="PTHR33067:SF31">
    <property type="entry name" value="RNA-DIRECTED DNA POLYMERASE"/>
    <property type="match status" value="1"/>
</dbReference>
<evidence type="ECO:0000256" key="1">
    <source>
        <dbReference type="SAM" id="MobiDB-lite"/>
    </source>
</evidence>
<organism evidence="2 3">
    <name type="scientific">Quercus rubra</name>
    <name type="common">Northern red oak</name>
    <name type="synonym">Quercus borealis</name>
    <dbReference type="NCBI Taxonomy" id="3512"/>
    <lineage>
        <taxon>Eukaryota</taxon>
        <taxon>Viridiplantae</taxon>
        <taxon>Streptophyta</taxon>
        <taxon>Embryophyta</taxon>
        <taxon>Tracheophyta</taxon>
        <taxon>Spermatophyta</taxon>
        <taxon>Magnoliopsida</taxon>
        <taxon>eudicotyledons</taxon>
        <taxon>Gunneridae</taxon>
        <taxon>Pentapetalae</taxon>
        <taxon>rosids</taxon>
        <taxon>fabids</taxon>
        <taxon>Fagales</taxon>
        <taxon>Fagaceae</taxon>
        <taxon>Quercus</taxon>
    </lineage>
</organism>
<accession>A0AAN7I9Y0</accession>
<dbReference type="AlphaFoldDB" id="A0AAN7I9Y0"/>
<dbReference type="Gene3D" id="2.40.70.10">
    <property type="entry name" value="Acid Proteases"/>
    <property type="match status" value="1"/>
</dbReference>
<dbReference type="EMBL" id="JAXUIC010000009">
    <property type="protein sequence ID" value="KAK4571378.1"/>
    <property type="molecule type" value="Genomic_DNA"/>
</dbReference>
<dbReference type="Proteomes" id="UP001324115">
    <property type="component" value="Unassembled WGS sequence"/>
</dbReference>
<dbReference type="PANTHER" id="PTHR33067">
    <property type="entry name" value="RNA-DIRECTED DNA POLYMERASE-RELATED"/>
    <property type="match status" value="1"/>
</dbReference>
<comment type="caution">
    <text evidence="2">The sequence shown here is derived from an EMBL/GenBank/DDBJ whole genome shotgun (WGS) entry which is preliminary data.</text>
</comment>
<dbReference type="InterPro" id="IPR021109">
    <property type="entry name" value="Peptidase_aspartic_dom_sf"/>
</dbReference>
<protein>
    <submittedName>
        <fullName evidence="2">Uncharacterized protein</fullName>
    </submittedName>
</protein>
<dbReference type="CDD" id="cd00303">
    <property type="entry name" value="retropepsin_like"/>
    <property type="match status" value="1"/>
</dbReference>
<evidence type="ECO:0000313" key="3">
    <source>
        <dbReference type="Proteomes" id="UP001324115"/>
    </source>
</evidence>